<protein>
    <submittedName>
        <fullName evidence="2">Uncharacterized protein</fullName>
    </submittedName>
</protein>
<organism evidence="2 3">
    <name type="scientific">Streptomyces bottropensis</name>
    <dbReference type="NCBI Taxonomy" id="42235"/>
    <lineage>
        <taxon>Bacteria</taxon>
        <taxon>Bacillati</taxon>
        <taxon>Actinomycetota</taxon>
        <taxon>Actinomycetes</taxon>
        <taxon>Kitasatosporales</taxon>
        <taxon>Streptomycetaceae</taxon>
        <taxon>Streptomyces</taxon>
    </lineage>
</organism>
<reference evidence="2" key="1">
    <citation type="submission" date="2023-04" db="EMBL/GenBank/DDBJ databases">
        <title>Genomic diversity of scab-causing Streptomyces spp. in the province of Quebec, Canada.</title>
        <authorList>
            <person name="Biessy A."/>
            <person name="Cadieux M."/>
            <person name="Ciotola M."/>
            <person name="Filion M."/>
        </authorList>
    </citation>
    <scope>NUCLEOTIDE SEQUENCE</scope>
    <source>
        <strain evidence="2">B21-115</strain>
    </source>
</reference>
<dbReference type="RefSeq" id="WP_334661537.1">
    <property type="nucleotide sequence ID" value="NZ_JARULZ010000002.1"/>
</dbReference>
<sequence>MADLDGAHVDPARDAYLQSLTVFKRQSPAHRGDVRREPAVLTDGRFPAQRR</sequence>
<evidence type="ECO:0000313" key="3">
    <source>
        <dbReference type="Proteomes" id="UP001310290"/>
    </source>
</evidence>
<proteinExistence type="predicted"/>
<keyword evidence="3" id="KW-1185">Reference proteome</keyword>
<evidence type="ECO:0000256" key="1">
    <source>
        <dbReference type="SAM" id="MobiDB-lite"/>
    </source>
</evidence>
<dbReference type="EMBL" id="JARULZ010000002">
    <property type="protein sequence ID" value="MEH0638920.1"/>
    <property type="molecule type" value="Genomic_DNA"/>
</dbReference>
<comment type="caution">
    <text evidence="2">The sequence shown here is derived from an EMBL/GenBank/DDBJ whole genome shotgun (WGS) entry which is preliminary data.</text>
</comment>
<evidence type="ECO:0000313" key="2">
    <source>
        <dbReference type="EMBL" id="MEH0638920.1"/>
    </source>
</evidence>
<feature type="region of interest" description="Disordered" evidence="1">
    <location>
        <begin position="26"/>
        <end position="51"/>
    </location>
</feature>
<accession>A0ABU8AYZ9</accession>
<dbReference type="Proteomes" id="UP001310290">
    <property type="component" value="Unassembled WGS sequence"/>
</dbReference>
<name>A0ABU8AYZ9_9ACTN</name>
<gene>
    <name evidence="2" type="ORF">QBA35_37785</name>
</gene>